<evidence type="ECO:0000256" key="7">
    <source>
        <dbReference type="PIRNR" id="PIRNR016636"/>
    </source>
</evidence>
<dbReference type="GO" id="GO:0016746">
    <property type="term" value="F:acyltransferase activity"/>
    <property type="evidence" value="ECO:0007669"/>
    <property type="project" value="UniProtKB-KW"/>
</dbReference>
<gene>
    <name evidence="9" type="ORF">HNP82_002139</name>
</gene>
<dbReference type="InterPro" id="IPR028362">
    <property type="entry name" value="AlgI"/>
</dbReference>
<name>A0A7W8M5E8_9FIRM</name>
<reference evidence="9 10" key="1">
    <citation type="submission" date="2020-08" db="EMBL/GenBank/DDBJ databases">
        <title>Genomic Encyclopedia of Type Strains, Phase IV (KMG-IV): sequencing the most valuable type-strain genomes for metagenomic binning, comparative biology and taxonomic classification.</title>
        <authorList>
            <person name="Goeker M."/>
        </authorList>
    </citation>
    <scope>NUCLEOTIDE SEQUENCE [LARGE SCALE GENOMIC DNA]</scope>
    <source>
        <strain evidence="9 10">DSM 106146</strain>
    </source>
</reference>
<feature type="transmembrane region" description="Helical" evidence="8">
    <location>
        <begin position="374"/>
        <end position="392"/>
    </location>
</feature>
<evidence type="ECO:0000256" key="6">
    <source>
        <dbReference type="ARBA" id="ARBA00023136"/>
    </source>
</evidence>
<evidence type="ECO:0000256" key="2">
    <source>
        <dbReference type="ARBA" id="ARBA00010323"/>
    </source>
</evidence>
<dbReference type="GO" id="GO:0042121">
    <property type="term" value="P:alginic acid biosynthetic process"/>
    <property type="evidence" value="ECO:0007669"/>
    <property type="project" value="InterPro"/>
</dbReference>
<feature type="transmembrane region" description="Helical" evidence="8">
    <location>
        <begin position="507"/>
        <end position="529"/>
    </location>
</feature>
<comment type="similarity">
    <text evidence="2 7">Belongs to the membrane-bound acyltransferase family.</text>
</comment>
<keyword evidence="6 7" id="KW-0472">Membrane</keyword>
<dbReference type="PANTHER" id="PTHR13285:SF18">
    <property type="entry name" value="PROTEIN-CYSTEINE N-PALMITOYLTRANSFERASE RASP"/>
    <property type="match status" value="1"/>
</dbReference>
<dbReference type="InterPro" id="IPR024194">
    <property type="entry name" value="Ac/AlaTfrase_AlgI/DltB"/>
</dbReference>
<dbReference type="GO" id="GO:0005886">
    <property type="term" value="C:plasma membrane"/>
    <property type="evidence" value="ECO:0007669"/>
    <property type="project" value="UniProtKB-SubCell"/>
</dbReference>
<dbReference type="PIRSF" id="PIRSF500217">
    <property type="entry name" value="AlgI"/>
    <property type="match status" value="1"/>
</dbReference>
<dbReference type="RefSeq" id="WP_243164737.1">
    <property type="nucleotide sequence ID" value="NZ_JACHFW010000008.1"/>
</dbReference>
<keyword evidence="7 9" id="KW-0012">Acyltransferase</keyword>
<evidence type="ECO:0000256" key="1">
    <source>
        <dbReference type="ARBA" id="ARBA00004651"/>
    </source>
</evidence>
<evidence type="ECO:0000256" key="4">
    <source>
        <dbReference type="ARBA" id="ARBA00022692"/>
    </source>
</evidence>
<feature type="transmembrane region" description="Helical" evidence="8">
    <location>
        <begin position="347"/>
        <end position="368"/>
    </location>
</feature>
<sequence>MAMDSYYSIAYLALFLPLVIVVYTLFPKKGRWAVLLGSSLIFFWCISGKLVIYLLASIVSIHYGGIWIALLGTHKDERIRLAAETQGGPTKKELRKIYQKKQMAVTAGIALFNVGLLLFLKYTPFFMGNINRLLAALKIPAALEIPAMAVPIGISFYALQAVSYIMDVYWGKIPAQGNICRLALYMCFFPRLIEGPICRFKEMDEQLFNGERIHFDNLVRGSQRIVFGMMKKLVVADRLNLFIKNVYENPGQYDGGVIAMGAVLYTCQLYMDFSGTMDIVLGTGEIFGIQLPENFRQPFFSKSISQFWQRWHITLGTWFKDYIFYPVSMLRPMKKLTSFGRKHVGNYYGPLLSGGCALFCVWLCNGLWHGSGWNYIFFGMYHFALIFGAQIFEPAAAKICKVLHIPRKSVAWGTVRIVRTAALVCVGEMFFRAHGLKAGLGMFVNMVTNFTFASVKDGSLFQIGMDKKDFLIVAVAVLIVFINSILKEKSIDPREWLGKRGLPVRWGLCYGLILFVIIFGAYGVGYVPLDPIYAGF</sequence>
<evidence type="ECO:0000256" key="3">
    <source>
        <dbReference type="ARBA" id="ARBA00022475"/>
    </source>
</evidence>
<dbReference type="AlphaFoldDB" id="A0A7W8M5E8"/>
<protein>
    <submittedName>
        <fullName evidence="9">D-alanyl-lipoteichoic acid acyltransferase DltB (MBOAT superfamily)</fullName>
    </submittedName>
</protein>
<dbReference type="PANTHER" id="PTHR13285">
    <property type="entry name" value="ACYLTRANSFERASE"/>
    <property type="match status" value="1"/>
</dbReference>
<keyword evidence="7 9" id="KW-0808">Transferase</keyword>
<feature type="transmembrane region" description="Helical" evidence="8">
    <location>
        <begin position="6"/>
        <end position="23"/>
    </location>
</feature>
<dbReference type="EMBL" id="JACHFW010000008">
    <property type="protein sequence ID" value="MBB5265000.1"/>
    <property type="molecule type" value="Genomic_DNA"/>
</dbReference>
<keyword evidence="10" id="KW-1185">Reference proteome</keyword>
<dbReference type="Proteomes" id="UP000543642">
    <property type="component" value="Unassembled WGS sequence"/>
</dbReference>
<evidence type="ECO:0000313" key="10">
    <source>
        <dbReference type="Proteomes" id="UP000543642"/>
    </source>
</evidence>
<dbReference type="Pfam" id="PF03062">
    <property type="entry name" value="MBOAT"/>
    <property type="match status" value="1"/>
</dbReference>
<comment type="subcellular location">
    <subcellularLocation>
        <location evidence="1">Cell membrane</location>
        <topology evidence="1">Multi-pass membrane protein</topology>
    </subcellularLocation>
</comment>
<feature type="transmembrane region" description="Helical" evidence="8">
    <location>
        <begin position="145"/>
        <end position="166"/>
    </location>
</feature>
<evidence type="ECO:0000256" key="8">
    <source>
        <dbReference type="SAM" id="Phobius"/>
    </source>
</evidence>
<keyword evidence="3 7" id="KW-1003">Cell membrane</keyword>
<dbReference type="PIRSF" id="PIRSF016636">
    <property type="entry name" value="AlgI_DltB"/>
    <property type="match status" value="1"/>
</dbReference>
<evidence type="ECO:0000313" key="9">
    <source>
        <dbReference type="EMBL" id="MBB5265000.1"/>
    </source>
</evidence>
<feature type="transmembrane region" description="Helical" evidence="8">
    <location>
        <begin position="438"/>
        <end position="455"/>
    </location>
</feature>
<keyword evidence="4 8" id="KW-0812">Transmembrane</keyword>
<evidence type="ECO:0000256" key="5">
    <source>
        <dbReference type="ARBA" id="ARBA00022989"/>
    </source>
</evidence>
<organism evidence="9 10">
    <name type="scientific">Catenibacillus scindens</name>
    <dbReference type="NCBI Taxonomy" id="673271"/>
    <lineage>
        <taxon>Bacteria</taxon>
        <taxon>Bacillati</taxon>
        <taxon>Bacillota</taxon>
        <taxon>Clostridia</taxon>
        <taxon>Lachnospirales</taxon>
        <taxon>Lachnospiraceae</taxon>
        <taxon>Catenibacillus</taxon>
    </lineage>
</organism>
<keyword evidence="5 8" id="KW-1133">Transmembrane helix</keyword>
<feature type="transmembrane region" description="Helical" evidence="8">
    <location>
        <begin position="104"/>
        <end position="125"/>
    </location>
</feature>
<feature type="transmembrane region" description="Helical" evidence="8">
    <location>
        <begin position="52"/>
        <end position="71"/>
    </location>
</feature>
<proteinExistence type="inferred from homology"/>
<dbReference type="InterPro" id="IPR051085">
    <property type="entry name" value="MB_O-acyltransferase"/>
</dbReference>
<comment type="caution">
    <text evidence="9">The sequence shown here is derived from an EMBL/GenBank/DDBJ whole genome shotgun (WGS) entry which is preliminary data.</text>
</comment>
<dbReference type="InterPro" id="IPR004299">
    <property type="entry name" value="MBOAT_fam"/>
</dbReference>
<feature type="transmembrane region" description="Helical" evidence="8">
    <location>
        <begin position="470"/>
        <end position="486"/>
    </location>
</feature>
<accession>A0A7W8M5E8</accession>